<gene>
    <name evidence="3" type="ORF">SPSYN_01106</name>
</gene>
<reference evidence="3" key="1">
    <citation type="submission" date="2016-02" db="EMBL/GenBank/DDBJ databases">
        <title>Draft Genome Sequence of Sporotomaculum syntrophicum Strain FB, a Syntrophic Benzoate Degrader.</title>
        <authorList>
            <person name="Nobu M.K."/>
            <person name="Narihiro T."/>
            <person name="Qiu Y.-L."/>
            <person name="Ohashi A."/>
            <person name="Liu W.-T."/>
            <person name="Yuji S."/>
        </authorList>
    </citation>
    <scope>NUCLEOTIDE SEQUENCE</scope>
    <source>
        <strain evidence="3">FB</strain>
    </source>
</reference>
<evidence type="ECO:0000313" key="3">
    <source>
        <dbReference type="EMBL" id="KAF1084970.1"/>
    </source>
</evidence>
<proteinExistence type="predicted"/>
<dbReference type="InterPro" id="IPR025202">
    <property type="entry name" value="PLD-like_dom"/>
</dbReference>
<dbReference type="Proteomes" id="UP000798488">
    <property type="component" value="Unassembled WGS sequence"/>
</dbReference>
<evidence type="ECO:0000259" key="2">
    <source>
        <dbReference type="Pfam" id="PF13091"/>
    </source>
</evidence>
<dbReference type="RefSeq" id="WP_161821506.1">
    <property type="nucleotide sequence ID" value="NZ_LSRS01000003.1"/>
</dbReference>
<dbReference type="Gene3D" id="3.30.870.10">
    <property type="entry name" value="Endonuclease Chain A"/>
    <property type="match status" value="1"/>
</dbReference>
<feature type="domain" description="Phospholipase D-like" evidence="2">
    <location>
        <begin position="343"/>
        <end position="443"/>
    </location>
</feature>
<organism evidence="3 4">
    <name type="scientific">Sporotomaculum syntrophicum</name>
    <dbReference type="NCBI Taxonomy" id="182264"/>
    <lineage>
        <taxon>Bacteria</taxon>
        <taxon>Bacillati</taxon>
        <taxon>Bacillota</taxon>
        <taxon>Clostridia</taxon>
        <taxon>Eubacteriales</taxon>
        <taxon>Desulfallaceae</taxon>
        <taxon>Sporotomaculum</taxon>
    </lineage>
</organism>
<dbReference type="EMBL" id="LSRS01000003">
    <property type="protein sequence ID" value="KAF1084970.1"/>
    <property type="molecule type" value="Genomic_DNA"/>
</dbReference>
<keyword evidence="4" id="KW-1185">Reference proteome</keyword>
<sequence length="484" mass="55565">MNLDELAKKQSGSIPGYELVDYYEAAFPVYRVIVIVAILTEQNLPVVQEYILKMLDCGLNNIGDIGGFLGLSNEIIEDSLVPLTQQELVLSYLEGNSLKFSITEKGKDVMESLKVKKPTITSLPIVFDALTGSLEPHKTGLAKAKEVKDLEIPIIKPYLNKPMLEDIEFNDVRKLIKRMQKENTDIAPPPGELLDIIEVEKAWLEYKRLKVFVFYSAKEDDVMVQVFERTQRAPEYETRLLRMEREGIRVLRTVKKQSVRNGLLVENLSFNNEDLKSNEESIQEAEERVKILTKNLAEAEEEKTDQTSIHTIKRQLEEARRQLEIFQKGDRVLSTYEHRPILEQALKNAQNRVLIISPWIERGGMDDDLLALIRAALTRKVEIHIGYGISDERSSNDTYPVKKLKEYLSKSFGKYLKLHKLGNTHEKVLVCDEKFAVVTSFNWLSFKGDPNRGFRRETGLYTQNPVTIKNIIEDTLKRFNEASC</sequence>
<name>A0A9D3AW50_9FIRM</name>
<dbReference type="CDD" id="cd09133">
    <property type="entry name" value="PLDc_unchar5"/>
    <property type="match status" value="1"/>
</dbReference>
<keyword evidence="1" id="KW-0175">Coiled coil</keyword>
<dbReference type="Pfam" id="PF13091">
    <property type="entry name" value="PLDc_2"/>
    <property type="match status" value="1"/>
</dbReference>
<dbReference type="AlphaFoldDB" id="A0A9D3AW50"/>
<evidence type="ECO:0000313" key="4">
    <source>
        <dbReference type="Proteomes" id="UP000798488"/>
    </source>
</evidence>
<comment type="caution">
    <text evidence="3">The sequence shown here is derived from an EMBL/GenBank/DDBJ whole genome shotgun (WGS) entry which is preliminary data.</text>
</comment>
<dbReference type="OrthoDB" id="1892000at2"/>
<protein>
    <recommendedName>
        <fullName evidence="2">Phospholipase D-like domain-containing protein</fullName>
    </recommendedName>
</protein>
<evidence type="ECO:0000256" key="1">
    <source>
        <dbReference type="SAM" id="Coils"/>
    </source>
</evidence>
<feature type="coiled-coil region" evidence="1">
    <location>
        <begin position="268"/>
        <end position="329"/>
    </location>
</feature>
<dbReference type="SUPFAM" id="SSF56024">
    <property type="entry name" value="Phospholipase D/nuclease"/>
    <property type="match status" value="1"/>
</dbReference>
<accession>A0A9D3AW50</accession>